<sequence>MGLSIDADPDFTTIREVTYALFELASAHNVAPLDASTPPMFTQRILLVDAHGQPTFALMGTGISEVAFANPHVPDIPS</sequence>
<comment type="caution">
    <text evidence="1">The sequence shown here is derived from an EMBL/GenBank/DDBJ whole genome shotgun (WGS) entry which is preliminary data.</text>
</comment>
<name>A0ABS8ZR39_9PSEU</name>
<reference evidence="1 2" key="1">
    <citation type="submission" date="2021-12" db="EMBL/GenBank/DDBJ databases">
        <title>Genome sequence of Kibdelosporangium philippinense ATCC 49844.</title>
        <authorList>
            <person name="Fedorov E.A."/>
            <person name="Omeragic M."/>
            <person name="Shalygina K.F."/>
            <person name="Maclea K.S."/>
        </authorList>
    </citation>
    <scope>NUCLEOTIDE SEQUENCE [LARGE SCALE GENOMIC DNA]</scope>
    <source>
        <strain evidence="1 2">ATCC 49844</strain>
    </source>
</reference>
<protein>
    <submittedName>
        <fullName evidence="1">Uncharacterized protein</fullName>
    </submittedName>
</protein>
<organism evidence="1 2">
    <name type="scientific">Kibdelosporangium philippinense</name>
    <dbReference type="NCBI Taxonomy" id="211113"/>
    <lineage>
        <taxon>Bacteria</taxon>
        <taxon>Bacillati</taxon>
        <taxon>Actinomycetota</taxon>
        <taxon>Actinomycetes</taxon>
        <taxon>Pseudonocardiales</taxon>
        <taxon>Pseudonocardiaceae</taxon>
        <taxon>Kibdelosporangium</taxon>
    </lineage>
</organism>
<proteinExistence type="predicted"/>
<keyword evidence="2" id="KW-1185">Reference proteome</keyword>
<evidence type="ECO:0000313" key="2">
    <source>
        <dbReference type="Proteomes" id="UP001521150"/>
    </source>
</evidence>
<dbReference type="EMBL" id="JAJVCN010000004">
    <property type="protein sequence ID" value="MCE7010082.1"/>
    <property type="molecule type" value="Genomic_DNA"/>
</dbReference>
<dbReference type="Proteomes" id="UP001521150">
    <property type="component" value="Unassembled WGS sequence"/>
</dbReference>
<evidence type="ECO:0000313" key="1">
    <source>
        <dbReference type="EMBL" id="MCE7010082.1"/>
    </source>
</evidence>
<gene>
    <name evidence="1" type="ORF">LWC34_45850</name>
</gene>
<accession>A0ABS8ZR39</accession>
<dbReference type="RefSeq" id="WP_233731548.1">
    <property type="nucleotide sequence ID" value="NZ_JAJVCN010000004.1"/>
</dbReference>